<evidence type="ECO:0000313" key="6">
    <source>
        <dbReference type="Proteomes" id="UP000777784"/>
    </source>
</evidence>
<dbReference type="SUPFAM" id="SSF49265">
    <property type="entry name" value="Fibronectin type III"/>
    <property type="match status" value="2"/>
</dbReference>
<dbReference type="CDD" id="cd00063">
    <property type="entry name" value="FN3"/>
    <property type="match status" value="2"/>
</dbReference>
<dbReference type="InterPro" id="IPR026444">
    <property type="entry name" value="Secre_tail"/>
</dbReference>
<keyword evidence="3" id="KW-0732">Signal</keyword>
<feature type="domain" description="Fibronectin type-III" evidence="4">
    <location>
        <begin position="301"/>
        <end position="394"/>
    </location>
</feature>
<evidence type="ECO:0000259" key="4">
    <source>
        <dbReference type="PROSITE" id="PS50853"/>
    </source>
</evidence>
<protein>
    <submittedName>
        <fullName evidence="5">DNRLRE domain-containing protein</fullName>
    </submittedName>
</protein>
<accession>A0A948RVR5</accession>
<evidence type="ECO:0000256" key="3">
    <source>
        <dbReference type="SAM" id="SignalP"/>
    </source>
</evidence>
<reference evidence="5" key="1">
    <citation type="submission" date="2021-05" db="EMBL/GenBank/DDBJ databases">
        <title>Energy efficiency and biological interactions define the core microbiome of deep oligotrophic groundwater.</title>
        <authorList>
            <person name="Mehrshad M."/>
            <person name="Lopez-Fernandez M."/>
            <person name="Bell E."/>
            <person name="Bernier-Latmani R."/>
            <person name="Bertilsson S."/>
            <person name="Dopson M."/>
        </authorList>
    </citation>
    <scope>NUCLEOTIDE SEQUENCE</scope>
    <source>
        <strain evidence="5">Modern_marine.mb.64</strain>
    </source>
</reference>
<dbReference type="NCBIfam" id="TIGR04183">
    <property type="entry name" value="Por_Secre_tail"/>
    <property type="match status" value="1"/>
</dbReference>
<dbReference type="PANTHER" id="PTHR13817:SF151">
    <property type="entry name" value="TITIN"/>
    <property type="match status" value="1"/>
</dbReference>
<dbReference type="EMBL" id="JAHJDP010000061">
    <property type="protein sequence ID" value="MBU2691386.1"/>
    <property type="molecule type" value="Genomic_DNA"/>
</dbReference>
<feature type="compositionally biased region" description="Polar residues" evidence="2">
    <location>
        <begin position="385"/>
        <end position="394"/>
    </location>
</feature>
<name>A0A948RVR5_UNCEI</name>
<dbReference type="InterPro" id="IPR050964">
    <property type="entry name" value="Striated_Muscle_Regulatory"/>
</dbReference>
<feature type="chain" id="PRO_5037958749" evidence="3">
    <location>
        <begin position="31"/>
        <end position="886"/>
    </location>
</feature>
<feature type="signal peptide" evidence="3">
    <location>
        <begin position="1"/>
        <end position="30"/>
    </location>
</feature>
<feature type="domain" description="Fibronectin type-III" evidence="4">
    <location>
        <begin position="404"/>
        <end position="499"/>
    </location>
</feature>
<dbReference type="InterPro" id="IPR003961">
    <property type="entry name" value="FN3_dom"/>
</dbReference>
<feature type="domain" description="Fibronectin type-III" evidence="4">
    <location>
        <begin position="500"/>
        <end position="591"/>
    </location>
</feature>
<dbReference type="InterPro" id="IPR036116">
    <property type="entry name" value="FN3_sf"/>
</dbReference>
<proteinExistence type="predicted"/>
<organism evidence="5 6">
    <name type="scientific">Eiseniibacteriota bacterium</name>
    <dbReference type="NCBI Taxonomy" id="2212470"/>
    <lineage>
        <taxon>Bacteria</taxon>
        <taxon>Candidatus Eiseniibacteriota</taxon>
    </lineage>
</organism>
<comment type="caution">
    <text evidence="5">The sequence shown here is derived from an EMBL/GenBank/DDBJ whole genome shotgun (WGS) entry which is preliminary data.</text>
</comment>
<dbReference type="Proteomes" id="UP000777784">
    <property type="component" value="Unassembled WGS sequence"/>
</dbReference>
<dbReference type="PROSITE" id="PS50853">
    <property type="entry name" value="FN3"/>
    <property type="match status" value="3"/>
</dbReference>
<gene>
    <name evidence="5" type="ORF">KJ970_10715</name>
</gene>
<sequence>MRSASSRISIIWIFTLALCLGMAAIGQAIAFTVDHTSTDIWEIPETAIAQAKTDLHIAYGHTSHGSQLISGMGTSGGAQLDLFMTNNGATPGLYLWNNGGTGGALDLRDTPFVGASDLGNPDRYAWETATRNYLVGHPECNVIIWSWCGQAETTIENIDIYLNLMEGLIADYPSVYFVFMTGHLTGTGIDGTLNIANEHIRNHCITHNRILYDFADIESYDPDRLVNYMELLANDNCDYDSDNNGTRDRNWALDWQGTHTEGVDWWASGAAHSQDLNGNLKGYAAWWLWAMLAGWNQCVPAPSNLTAVADPVASEIELNWTDNSDVTNEDSFIIQRQVDGGGWDLSYDSVQSDVTTYTDSELAIGTYDYKVVAHRDDDGSGDPCDSQSSNTATAEMTDPNLPAAPSNLEAVGNSEFGSVSLTWVDNAVNEDGFIIQRQVDGGVWNNTYDIAGEDAESYTDNNHEGDPLPSGTYTYRVTATNSHGNSSPSNEATTVISSEAPEAPMNLISEIIGFAIALSWTDNSDNEESFIVERSVDGSEFSELEPLPANTEGYIDEDLPPLHTYTYRVMARNNFGDSDYSNEVSEYIAEESYQIVLKQGVEGYEGCRDAYLDAGNPTFNYGGDQYNDVRDDPKCNFIISFEMPEEVLGMRILEAKIGFYCWSISSWEVDQYFTLCRLTESWEEGASDGAYEEGCASWVVRNGEEVWTNPGGTFDPVVVDSSLIPNAPYYPEFNVTDLVQAWSSGTTDNDGLILMNNTGIVTGIKASEYSEYGRPYLEITYSSPIASAPTEESNPGLSLLLNRPNPFYATTTLRFQVTETRDLQLNIYSLEGRRVATLVDGPVMPGLHEIDWRGLDYRGRVLAPGVYFARLKSGPDVHTMKLILSR</sequence>
<feature type="region of interest" description="Disordered" evidence="2">
    <location>
        <begin position="377"/>
        <end position="403"/>
    </location>
</feature>
<evidence type="ECO:0000256" key="1">
    <source>
        <dbReference type="ARBA" id="ARBA00022737"/>
    </source>
</evidence>
<dbReference type="PANTHER" id="PTHR13817">
    <property type="entry name" value="TITIN"/>
    <property type="match status" value="1"/>
</dbReference>
<evidence type="ECO:0000256" key="2">
    <source>
        <dbReference type="SAM" id="MobiDB-lite"/>
    </source>
</evidence>
<dbReference type="SMART" id="SM00060">
    <property type="entry name" value="FN3"/>
    <property type="match status" value="3"/>
</dbReference>
<dbReference type="InterPro" id="IPR013783">
    <property type="entry name" value="Ig-like_fold"/>
</dbReference>
<keyword evidence="1" id="KW-0677">Repeat</keyword>
<evidence type="ECO:0000313" key="5">
    <source>
        <dbReference type="EMBL" id="MBU2691386.1"/>
    </source>
</evidence>
<dbReference type="Gene3D" id="2.60.40.4070">
    <property type="match status" value="1"/>
</dbReference>
<dbReference type="AlphaFoldDB" id="A0A948RVR5"/>
<dbReference type="Gene3D" id="2.60.40.10">
    <property type="entry name" value="Immunoglobulins"/>
    <property type="match status" value="3"/>
</dbReference>
<dbReference type="NCBIfam" id="NF033679">
    <property type="entry name" value="DNRLRE_dom"/>
    <property type="match status" value="1"/>
</dbReference>